<dbReference type="AlphaFoldDB" id="A0A7W7L8L0"/>
<evidence type="ECO:0000313" key="3">
    <source>
        <dbReference type="Proteomes" id="UP000556436"/>
    </source>
</evidence>
<dbReference type="Proteomes" id="UP000556436">
    <property type="component" value="Unassembled WGS sequence"/>
</dbReference>
<evidence type="ECO:0000256" key="1">
    <source>
        <dbReference type="SAM" id="MobiDB-lite"/>
    </source>
</evidence>
<reference evidence="2 3" key="1">
    <citation type="submission" date="2020-08" db="EMBL/GenBank/DDBJ databases">
        <title>Genomic Encyclopedia of Type Strains, Phase III (KMG-III): the genomes of soil and plant-associated and newly described type strains.</title>
        <authorList>
            <person name="Whitman W."/>
        </authorList>
    </citation>
    <scope>NUCLEOTIDE SEQUENCE [LARGE SCALE GENOMIC DNA]</scope>
    <source>
        <strain evidence="2 3">CECT 3265</strain>
    </source>
</reference>
<gene>
    <name evidence="2" type="ORF">FHS38_001667</name>
</gene>
<accession>A0A7W7L8L0</accession>
<name>A0A7W7L8L0_STRNE</name>
<evidence type="ECO:0000313" key="2">
    <source>
        <dbReference type="EMBL" id="MBB4885638.1"/>
    </source>
</evidence>
<feature type="compositionally biased region" description="Basic and acidic residues" evidence="1">
    <location>
        <begin position="162"/>
        <end position="172"/>
    </location>
</feature>
<dbReference type="RefSeq" id="WP_184732388.1">
    <property type="nucleotide sequence ID" value="NZ_BMRW01000010.1"/>
</dbReference>
<sequence>MGAVSCGTPGSDAPPKPAHPVFDAEQSMQLLKAREVTRQSGLARFTSTLVVGSAGGDAVETTRGEQDFGRGTAYAERTLSVPEDFPDGVARQLEEPGKETFAVVAREVLVRDGAAWLRFRPTGVGPLSDATRSLRRLAGETAPYGGTLAEVIASARPQGRPSAREDGGRDYRASVPGGVATAVLGKLGRMTGDWNSEAGKGRNGMFPMEVRLDARGRVTRATMDLTPLLRYMRDLDGVRTIRATYELSGYGARATRTLPDPSTVEDATKTLTLIGEVAPGDCALFAPGLASAAMVRTVSCARKHDLRVFGQALVGIQGSRAVDEGAAREDAVVSCREQFREAPEEWLREAVPAGRYRVTGGSRFTGHIGASGKSHSRLRGQFTCYVRTSEPAS</sequence>
<feature type="region of interest" description="Disordered" evidence="1">
    <location>
        <begin position="155"/>
        <end position="174"/>
    </location>
</feature>
<organism evidence="2 3">
    <name type="scientific">Streptomyces netropsis</name>
    <name type="common">Streptoverticillium netropsis</name>
    <dbReference type="NCBI Taxonomy" id="55404"/>
    <lineage>
        <taxon>Bacteria</taxon>
        <taxon>Bacillati</taxon>
        <taxon>Actinomycetota</taxon>
        <taxon>Actinomycetes</taxon>
        <taxon>Kitasatosporales</taxon>
        <taxon>Streptomycetaceae</taxon>
        <taxon>Streptomyces</taxon>
    </lineage>
</organism>
<comment type="caution">
    <text evidence="2">The sequence shown here is derived from an EMBL/GenBank/DDBJ whole genome shotgun (WGS) entry which is preliminary data.</text>
</comment>
<protein>
    <submittedName>
        <fullName evidence="2">Uncharacterized protein</fullName>
    </submittedName>
</protein>
<proteinExistence type="predicted"/>
<keyword evidence="3" id="KW-1185">Reference proteome</keyword>
<dbReference type="EMBL" id="JACHJG010000003">
    <property type="protein sequence ID" value="MBB4885638.1"/>
    <property type="molecule type" value="Genomic_DNA"/>
</dbReference>